<feature type="domain" description="N-acetyltransferase" evidence="3">
    <location>
        <begin position="11"/>
        <end position="159"/>
    </location>
</feature>
<dbReference type="InterPro" id="IPR050832">
    <property type="entry name" value="Bact_Acetyltransf"/>
</dbReference>
<reference evidence="5" key="1">
    <citation type="submission" date="2016-10" db="EMBL/GenBank/DDBJ databases">
        <authorList>
            <person name="Varghese N."/>
            <person name="Submissions S."/>
        </authorList>
    </citation>
    <scope>NUCLEOTIDE SEQUENCE [LARGE SCALE GENOMIC DNA]</scope>
    <source>
        <strain evidence="5">SP</strain>
    </source>
</reference>
<dbReference type="STRING" id="1503961.SAMN05421736_11984"/>
<keyword evidence="1" id="KW-0808">Transferase</keyword>
<keyword evidence="2" id="KW-0012">Acyltransferase</keyword>
<dbReference type="EMBL" id="FNPI01000019">
    <property type="protein sequence ID" value="SDZ59046.1"/>
    <property type="molecule type" value="Genomic_DNA"/>
</dbReference>
<dbReference type="SUPFAM" id="SSF55729">
    <property type="entry name" value="Acyl-CoA N-acyltransferases (Nat)"/>
    <property type="match status" value="1"/>
</dbReference>
<evidence type="ECO:0000256" key="1">
    <source>
        <dbReference type="ARBA" id="ARBA00022679"/>
    </source>
</evidence>
<dbReference type="AlphaFoldDB" id="A0A1H3U9F3"/>
<evidence type="ECO:0000313" key="5">
    <source>
        <dbReference type="Proteomes" id="UP000198935"/>
    </source>
</evidence>
<dbReference type="InterPro" id="IPR016181">
    <property type="entry name" value="Acyl_CoA_acyltransferase"/>
</dbReference>
<dbReference type="InterPro" id="IPR000182">
    <property type="entry name" value="GNAT_dom"/>
</dbReference>
<dbReference type="GO" id="GO:0016747">
    <property type="term" value="F:acyltransferase activity, transferring groups other than amino-acyl groups"/>
    <property type="evidence" value="ECO:0007669"/>
    <property type="project" value="InterPro"/>
</dbReference>
<dbReference type="OrthoDB" id="9776689at2"/>
<dbReference type="PROSITE" id="PS51186">
    <property type="entry name" value="GNAT"/>
    <property type="match status" value="1"/>
</dbReference>
<keyword evidence="4" id="KW-0689">Ribosomal protein</keyword>
<name>A0A1H3U9F3_9BACI</name>
<gene>
    <name evidence="4" type="ORF">SAMN05421736_11984</name>
</gene>
<dbReference type="Pfam" id="PF00583">
    <property type="entry name" value="Acetyltransf_1"/>
    <property type="match status" value="1"/>
</dbReference>
<evidence type="ECO:0000256" key="2">
    <source>
        <dbReference type="ARBA" id="ARBA00023315"/>
    </source>
</evidence>
<keyword evidence="4" id="KW-0687">Ribonucleoprotein</keyword>
<protein>
    <submittedName>
        <fullName evidence="4">Ribosomal protein S18 acetylase RimI</fullName>
    </submittedName>
</protein>
<dbReference type="GO" id="GO:0005840">
    <property type="term" value="C:ribosome"/>
    <property type="evidence" value="ECO:0007669"/>
    <property type="project" value="UniProtKB-KW"/>
</dbReference>
<dbReference type="Gene3D" id="3.40.630.30">
    <property type="match status" value="1"/>
</dbReference>
<sequence>MEKAVQGIEVVHYRPKLAKAVADMWNKSRDGWGGHSDIRTEEQVLTQEENSTNIRTFVAMDGEEAVGYCGLSEYREDEGALYVPLLNVRTDCHGRKIGKKLLLTALEETIARGWPRLDLNTWPGNTKAVPLYKKCGFFWENRDDSVHLMNFLPSVLTTPLFAEFFGTVDWYSSNVREIKIEPDGNKQANFEVYEYQWKKADRFLNVVIEKTSRGICAFESEKYAVSMKVDDHKLVYGKEYPVRFHVENYTGSPISVAVKGSGHRNIRFSMDAEAMIDGSGCLEGAFFIEPDNEEQSSKKTHPSVTATLVINGEEITMKTGVLPLAPVKCRARLAGAISPLKEADTAYIELENHCPSAATLRFALPYAEGVDFQQQHWEVKLKEKERTTLAVPYVLQRGIFLDEFVTVQVEMENKETIVYEQRISFPFTTVGSMLYGECQDYYHLFSGRTHVALKKETNELKYERGRSAAGSEYSFLYPRLGKPFSEEFSIMKPEKSSFYQEEEKVGLKLTYPSRDFPGILLTRIIELSCEGLMSQQYVLENRRETAVSGIQLNHPLCFPLTNVYLPYDRQVVFSPGTCNHEVNVWQEKRMTENWIYSEKGATTAAIVWDKRVPIRFHQWHILYFEEAFAEIPPQTSVASQRVSFGQNVFSSVEEVREFAGQKEPLSIVAVDQLTFQSKAVSPFVEENAGTVSFQPYLKRNNELQLAVFHGAGVTDKPLAEKTLADSEALASWDVDVPVKTGEEPVVPVFLRGRLSSREVEKKALFFPVADGEVELKEETAAGQRSLTVSNGVISFKAASGFYPGLYSLSDGQTEWLDTSFPEAKPKGWWNPWVGGICFGLSKLIQRKMISLPSEGKFVTVTDQYGGRWSGIQLSTTVTDHQTYDGLVYHQFAVTRPGLPLLAVFTHIEQNTGWHFYGVEENVMINLSPGQKLGELSFVARGAEEQSAERYHHHQHETELYELKELLFERQQAETKLHFIPSTNVNNLGVYMTKDIVLANSERKLHTKAGTAEVTAPHFFVLTKEYHSLSDYAPLRTVRFTL</sequence>
<dbReference type="PANTHER" id="PTHR43877">
    <property type="entry name" value="AMINOALKYLPHOSPHONATE N-ACETYLTRANSFERASE-RELATED-RELATED"/>
    <property type="match status" value="1"/>
</dbReference>
<organism evidence="4 5">
    <name type="scientific">Evansella caseinilytica</name>
    <dbReference type="NCBI Taxonomy" id="1503961"/>
    <lineage>
        <taxon>Bacteria</taxon>
        <taxon>Bacillati</taxon>
        <taxon>Bacillota</taxon>
        <taxon>Bacilli</taxon>
        <taxon>Bacillales</taxon>
        <taxon>Bacillaceae</taxon>
        <taxon>Evansella</taxon>
    </lineage>
</organism>
<proteinExistence type="predicted"/>
<evidence type="ECO:0000313" key="4">
    <source>
        <dbReference type="EMBL" id="SDZ59046.1"/>
    </source>
</evidence>
<dbReference type="Proteomes" id="UP000198935">
    <property type="component" value="Unassembled WGS sequence"/>
</dbReference>
<accession>A0A1H3U9F3</accession>
<evidence type="ECO:0000259" key="3">
    <source>
        <dbReference type="PROSITE" id="PS51186"/>
    </source>
</evidence>
<keyword evidence="5" id="KW-1185">Reference proteome</keyword>
<dbReference type="CDD" id="cd04301">
    <property type="entry name" value="NAT_SF"/>
    <property type="match status" value="1"/>
</dbReference>